<dbReference type="InterPro" id="IPR036388">
    <property type="entry name" value="WH-like_DNA-bd_sf"/>
</dbReference>
<evidence type="ECO:0000256" key="1">
    <source>
        <dbReference type="ARBA" id="ARBA00023125"/>
    </source>
</evidence>
<dbReference type="PANTHER" id="PTHR33164:SF43">
    <property type="entry name" value="HTH-TYPE TRANSCRIPTIONAL REPRESSOR YETL"/>
    <property type="match status" value="1"/>
</dbReference>
<dbReference type="GO" id="GO:0003700">
    <property type="term" value="F:DNA-binding transcription factor activity"/>
    <property type="evidence" value="ECO:0007669"/>
    <property type="project" value="InterPro"/>
</dbReference>
<dbReference type="Proteomes" id="UP000663505">
    <property type="component" value="Chromosome"/>
</dbReference>
<feature type="domain" description="HTH marR-type" evidence="2">
    <location>
        <begin position="13"/>
        <end position="144"/>
    </location>
</feature>
<dbReference type="GO" id="GO:0003677">
    <property type="term" value="F:DNA binding"/>
    <property type="evidence" value="ECO:0007669"/>
    <property type="project" value="UniProtKB-KW"/>
</dbReference>
<dbReference type="SUPFAM" id="SSF46785">
    <property type="entry name" value="Winged helix' DNA-binding domain"/>
    <property type="match status" value="1"/>
</dbReference>
<dbReference type="InterPro" id="IPR039422">
    <property type="entry name" value="MarR/SlyA-like"/>
</dbReference>
<dbReference type="InterPro" id="IPR036390">
    <property type="entry name" value="WH_DNA-bd_sf"/>
</dbReference>
<dbReference type="EMBL" id="CP071182">
    <property type="protein sequence ID" value="QSO47442.1"/>
    <property type="molecule type" value="Genomic_DNA"/>
</dbReference>
<proteinExistence type="predicted"/>
<dbReference type="PANTHER" id="PTHR33164">
    <property type="entry name" value="TRANSCRIPTIONAL REGULATOR, MARR FAMILY"/>
    <property type="match status" value="1"/>
</dbReference>
<dbReference type="Gene3D" id="1.10.10.10">
    <property type="entry name" value="Winged helix-like DNA-binding domain superfamily/Winged helix DNA-binding domain"/>
    <property type="match status" value="1"/>
</dbReference>
<dbReference type="AlphaFoldDB" id="A0A9X7VZM3"/>
<protein>
    <submittedName>
        <fullName evidence="3">MarR family transcriptional regulator</fullName>
    </submittedName>
</protein>
<reference evidence="3 4" key="1">
    <citation type="submission" date="2021-02" db="EMBL/GenBank/DDBJ databases">
        <title>Alicyclobacillus curvatus sp. nov. and Alicyclobacillus mengziensis sp. nov., two acidophilic bacteria isolated from acid mine drainage.</title>
        <authorList>
            <person name="Huang Y."/>
        </authorList>
    </citation>
    <scope>NUCLEOTIDE SEQUENCE [LARGE SCALE GENOMIC DNA]</scope>
    <source>
        <strain evidence="3 4">S30H14</strain>
    </source>
</reference>
<dbReference type="KEGG" id="afx:JZ786_24175"/>
<accession>A0A9X7VZM3</accession>
<dbReference type="RefSeq" id="WP_206656793.1">
    <property type="nucleotide sequence ID" value="NZ_CP071182.1"/>
</dbReference>
<keyword evidence="1" id="KW-0238">DNA-binding</keyword>
<name>A0A9X7VZM3_9BACL</name>
<sequence>MEGNKDNKTNIKRFHLYRNLRQIIHGFDSYREGIARNFGVSGAALYLLVSIEQSPQCSYKDLAEYAGLAPNTVSSVIRSLIHQQFVTAVTDPIDRRIIRLNLTQAGSKMVEDTWNLLQSSSYAETDAQCTERVYRQLNQILNIP</sequence>
<organism evidence="3 4">
    <name type="scientific">Alicyclobacillus mengziensis</name>
    <dbReference type="NCBI Taxonomy" id="2931921"/>
    <lineage>
        <taxon>Bacteria</taxon>
        <taxon>Bacillati</taxon>
        <taxon>Bacillota</taxon>
        <taxon>Bacilli</taxon>
        <taxon>Bacillales</taxon>
        <taxon>Alicyclobacillaceae</taxon>
        <taxon>Alicyclobacillus</taxon>
    </lineage>
</organism>
<evidence type="ECO:0000313" key="3">
    <source>
        <dbReference type="EMBL" id="QSO47442.1"/>
    </source>
</evidence>
<dbReference type="GO" id="GO:0006950">
    <property type="term" value="P:response to stress"/>
    <property type="evidence" value="ECO:0007669"/>
    <property type="project" value="TreeGrafter"/>
</dbReference>
<dbReference type="Pfam" id="PF01047">
    <property type="entry name" value="MarR"/>
    <property type="match status" value="1"/>
</dbReference>
<dbReference type="SMART" id="SM00347">
    <property type="entry name" value="HTH_MARR"/>
    <property type="match status" value="1"/>
</dbReference>
<gene>
    <name evidence="3" type="ORF">JZ786_24175</name>
</gene>
<keyword evidence="4" id="KW-1185">Reference proteome</keyword>
<evidence type="ECO:0000259" key="2">
    <source>
        <dbReference type="PROSITE" id="PS50995"/>
    </source>
</evidence>
<dbReference type="InterPro" id="IPR000835">
    <property type="entry name" value="HTH_MarR-typ"/>
</dbReference>
<evidence type="ECO:0000313" key="4">
    <source>
        <dbReference type="Proteomes" id="UP000663505"/>
    </source>
</evidence>
<dbReference type="PROSITE" id="PS50995">
    <property type="entry name" value="HTH_MARR_2"/>
    <property type="match status" value="1"/>
</dbReference>